<proteinExistence type="predicted"/>
<keyword evidence="3" id="KW-1185">Reference proteome</keyword>
<evidence type="ECO:0000313" key="3">
    <source>
        <dbReference type="Proteomes" id="UP000002931"/>
    </source>
</evidence>
<reference evidence="2 3" key="1">
    <citation type="journal article" date="2010" name="J. Bacteriol.">
        <title>Genome sequences of Pelagibaca bermudensis HTCC2601T and Maritimibacter alkaliphilus HTCC2654T, the type strains of two marine Roseobacter genera.</title>
        <authorList>
            <person name="Thrash J.C."/>
            <person name="Cho J.C."/>
            <person name="Ferriera S."/>
            <person name="Johnson J."/>
            <person name="Vergin K.L."/>
            <person name="Giovannoni S.J."/>
        </authorList>
    </citation>
    <scope>NUCLEOTIDE SEQUENCE [LARGE SCALE GENOMIC DNA]</scope>
    <source>
        <strain evidence="2 3">HTCC2654</strain>
    </source>
</reference>
<dbReference type="AlphaFoldDB" id="A3V9M2"/>
<dbReference type="eggNOG" id="COG2226">
    <property type="taxonomic scope" value="Bacteria"/>
</dbReference>
<name>A3V9M2_9RHOB</name>
<dbReference type="Pfam" id="PF08242">
    <property type="entry name" value="Methyltransf_12"/>
    <property type="match status" value="1"/>
</dbReference>
<dbReference type="OrthoDB" id="529208at2"/>
<dbReference type="STRING" id="314271.RB2654_18558"/>
<sequence>MAQKTNDPKLTDYSVTDALALIDRRFGKDRLLRDLSTPTERLVTAYYLQSRWGYERYNPHAAMHMALSDDGKYTHDGLRAQADTVIAEARKIGARRILELGCGQAFNARVIAEALPEVEVVATDLIEAHITKANERGAHLPNFRAVRSSFTELPDDLGQFDLIFAVETLCHSPEIDAVIERIKARLAPGGTFMFHDAFRRTDWESKSDDLKEALVLNELCLAVPHGYAVWGTWEDALARAGFTDVTTEDISMQGLGTCRRLGRVGLKFLTQWKYRLLRPFVPKHLARNAVAGFLGIYIMYGGAADPASENGITRYGLIRAVGPNAA</sequence>
<accession>A3V9M2</accession>
<dbReference type="Proteomes" id="UP000002931">
    <property type="component" value="Unassembled WGS sequence"/>
</dbReference>
<dbReference type="InterPro" id="IPR029063">
    <property type="entry name" value="SAM-dependent_MTases_sf"/>
</dbReference>
<dbReference type="EMBL" id="AAMT01000001">
    <property type="protein sequence ID" value="EAQ14613.1"/>
    <property type="molecule type" value="Genomic_DNA"/>
</dbReference>
<organism evidence="2 3">
    <name type="scientific">Maritimibacter alkaliphilus HTCC2654</name>
    <dbReference type="NCBI Taxonomy" id="314271"/>
    <lineage>
        <taxon>Bacteria</taxon>
        <taxon>Pseudomonadati</taxon>
        <taxon>Pseudomonadota</taxon>
        <taxon>Alphaproteobacteria</taxon>
        <taxon>Rhodobacterales</taxon>
        <taxon>Roseobacteraceae</taxon>
        <taxon>Maritimibacter</taxon>
    </lineage>
</organism>
<dbReference type="PANTHER" id="PTHR43861">
    <property type="entry name" value="TRANS-ACONITATE 2-METHYLTRANSFERASE-RELATED"/>
    <property type="match status" value="1"/>
</dbReference>
<dbReference type="CDD" id="cd02440">
    <property type="entry name" value="AdoMet_MTases"/>
    <property type="match status" value="1"/>
</dbReference>
<dbReference type="HOGENOM" id="CLU_828567_0_0_5"/>
<comment type="caution">
    <text evidence="2">The sequence shown here is derived from an EMBL/GenBank/DDBJ whole genome shotgun (WGS) entry which is preliminary data.</text>
</comment>
<dbReference type="InterPro" id="IPR013217">
    <property type="entry name" value="Methyltransf_12"/>
</dbReference>
<evidence type="ECO:0000313" key="2">
    <source>
        <dbReference type="EMBL" id="EAQ14613.1"/>
    </source>
</evidence>
<protein>
    <recommendedName>
        <fullName evidence="1">Methyltransferase type 12 domain-containing protein</fullName>
    </recommendedName>
</protein>
<dbReference type="Gene3D" id="3.40.50.150">
    <property type="entry name" value="Vaccinia Virus protein VP39"/>
    <property type="match status" value="1"/>
</dbReference>
<evidence type="ECO:0000259" key="1">
    <source>
        <dbReference type="Pfam" id="PF08242"/>
    </source>
</evidence>
<dbReference type="SUPFAM" id="SSF53335">
    <property type="entry name" value="S-adenosyl-L-methionine-dependent methyltransferases"/>
    <property type="match status" value="1"/>
</dbReference>
<gene>
    <name evidence="2" type="ORF">RB2654_18558</name>
</gene>
<feature type="domain" description="Methyltransferase type 12" evidence="1">
    <location>
        <begin position="98"/>
        <end position="192"/>
    </location>
</feature>
<dbReference type="RefSeq" id="WP_008334341.1">
    <property type="nucleotide sequence ID" value="NZ_CH902578.1"/>
</dbReference>